<feature type="transmembrane region" description="Helical" evidence="6">
    <location>
        <begin position="328"/>
        <end position="351"/>
    </location>
</feature>
<dbReference type="Proteomes" id="UP000824238">
    <property type="component" value="Unassembled WGS sequence"/>
</dbReference>
<feature type="transmembrane region" description="Helical" evidence="6">
    <location>
        <begin position="393"/>
        <end position="412"/>
    </location>
</feature>
<feature type="transmembrane region" description="Helical" evidence="6">
    <location>
        <begin position="90"/>
        <end position="110"/>
    </location>
</feature>
<dbReference type="InterPro" id="IPR050833">
    <property type="entry name" value="Poly_Biosynth_Transport"/>
</dbReference>
<dbReference type="PANTHER" id="PTHR30250">
    <property type="entry name" value="PST FAMILY PREDICTED COLANIC ACID TRANSPORTER"/>
    <property type="match status" value="1"/>
</dbReference>
<feature type="transmembrane region" description="Helical" evidence="6">
    <location>
        <begin position="12"/>
        <end position="30"/>
    </location>
</feature>
<evidence type="ECO:0000256" key="2">
    <source>
        <dbReference type="ARBA" id="ARBA00022475"/>
    </source>
</evidence>
<evidence type="ECO:0000256" key="5">
    <source>
        <dbReference type="ARBA" id="ARBA00023136"/>
    </source>
</evidence>
<feature type="transmembrane region" description="Helical" evidence="6">
    <location>
        <begin position="189"/>
        <end position="209"/>
    </location>
</feature>
<dbReference type="InterPro" id="IPR002797">
    <property type="entry name" value="Polysacc_synth"/>
</dbReference>
<reference evidence="7" key="1">
    <citation type="submission" date="2020-10" db="EMBL/GenBank/DDBJ databases">
        <authorList>
            <person name="Gilroy R."/>
        </authorList>
    </citation>
    <scope>NUCLEOTIDE SEQUENCE</scope>
    <source>
        <strain evidence="7">ChiGjej3B3-7149</strain>
    </source>
</reference>
<dbReference type="CDD" id="cd13124">
    <property type="entry name" value="MATE_SpoVB_like"/>
    <property type="match status" value="1"/>
</dbReference>
<protein>
    <submittedName>
        <fullName evidence="7">Polysaccharide biosynthesis protein</fullName>
    </submittedName>
</protein>
<gene>
    <name evidence="7" type="ORF">IAD36_01510</name>
</gene>
<dbReference type="Pfam" id="PF01943">
    <property type="entry name" value="Polysacc_synt"/>
    <property type="match status" value="1"/>
</dbReference>
<keyword evidence="3 6" id="KW-0812">Transmembrane</keyword>
<dbReference type="GO" id="GO:0005886">
    <property type="term" value="C:plasma membrane"/>
    <property type="evidence" value="ECO:0007669"/>
    <property type="project" value="UniProtKB-SubCell"/>
</dbReference>
<keyword evidence="4 6" id="KW-1133">Transmembrane helix</keyword>
<dbReference type="EMBL" id="DVHH01000039">
    <property type="protein sequence ID" value="HIR54264.1"/>
    <property type="molecule type" value="Genomic_DNA"/>
</dbReference>
<keyword evidence="2" id="KW-1003">Cell membrane</keyword>
<keyword evidence="5 6" id="KW-0472">Membrane</keyword>
<evidence type="ECO:0000313" key="8">
    <source>
        <dbReference type="Proteomes" id="UP000824238"/>
    </source>
</evidence>
<feature type="transmembrane region" description="Helical" evidence="6">
    <location>
        <begin position="487"/>
        <end position="510"/>
    </location>
</feature>
<sequence length="536" mass="57270">MAEPKKQNYLHGAAILAAGVVIMKILGFIYKVPLGNILGDEGYTHFLVAYNIYSVFLTVATAGLPVALSRMISEANTMNRPNQVKRIFSVAWLTFCVLGVVCTLIMFLFPTELADALNDVEASQSILALSPAVLLVCLTSAYRGYCQGHENMKPTTVGQVLEVLVKVVIGLVLAWYLKDLGKSLPLVSAGAIFGVTAGSLAALVYMFAYKRRNYAALPGGGDEPESRGQILSTLLKVGIPITLGSSVLSLINLVDSGLCMGRLQDAAGFSYADAKVLYGVYGKAQTLYNLPAAFITPLTISVVPAIAACRVTHRGRESSRIAENSLRIATVICLPMGVGLSVLAEPIMTIIYPGSHESGPELLLLMGAASFFVCMALMMNAILQAGGNEKYPIYSMIIGGVVKIAVNWFLVADPGINILGAPIGTLSCYAVMCVMDYIFLCRVMPDRPRLGSILARPVLSCAAMGLTAWAVYGLAMRFLGGGDAGRLMMALCMCLAVGAAVIVYLVLTVLTRAVTYEDMKLIPRGEKLARLLRIRP</sequence>
<organism evidence="7 8">
    <name type="scientific">Candidatus Scatomorpha intestinigallinarum</name>
    <dbReference type="NCBI Taxonomy" id="2840923"/>
    <lineage>
        <taxon>Bacteria</taxon>
        <taxon>Bacillati</taxon>
        <taxon>Bacillota</taxon>
        <taxon>Clostridia</taxon>
        <taxon>Eubacteriales</taxon>
        <taxon>Candidatus Scatomorpha</taxon>
    </lineage>
</organism>
<dbReference type="AlphaFoldDB" id="A0A9D1IYW4"/>
<evidence type="ECO:0000256" key="4">
    <source>
        <dbReference type="ARBA" id="ARBA00022989"/>
    </source>
</evidence>
<dbReference type="InterPro" id="IPR024923">
    <property type="entry name" value="PG_synth_SpoVB"/>
</dbReference>
<dbReference type="PANTHER" id="PTHR30250:SF21">
    <property type="entry name" value="LIPID II FLIPPASE MURJ"/>
    <property type="match status" value="1"/>
</dbReference>
<feature type="transmembrane region" description="Helical" evidence="6">
    <location>
        <begin position="418"/>
        <end position="441"/>
    </location>
</feature>
<feature type="transmembrane region" description="Helical" evidence="6">
    <location>
        <begin position="157"/>
        <end position="177"/>
    </location>
</feature>
<evidence type="ECO:0000313" key="7">
    <source>
        <dbReference type="EMBL" id="HIR54264.1"/>
    </source>
</evidence>
<evidence type="ECO:0000256" key="6">
    <source>
        <dbReference type="SAM" id="Phobius"/>
    </source>
</evidence>
<feature type="transmembrane region" description="Helical" evidence="6">
    <location>
        <begin position="230"/>
        <end position="254"/>
    </location>
</feature>
<evidence type="ECO:0000256" key="3">
    <source>
        <dbReference type="ARBA" id="ARBA00022692"/>
    </source>
</evidence>
<proteinExistence type="predicted"/>
<feature type="transmembrane region" description="Helical" evidence="6">
    <location>
        <begin position="453"/>
        <end position="475"/>
    </location>
</feature>
<feature type="transmembrane region" description="Helical" evidence="6">
    <location>
        <begin position="363"/>
        <end position="381"/>
    </location>
</feature>
<comment type="caution">
    <text evidence="7">The sequence shown here is derived from an EMBL/GenBank/DDBJ whole genome shotgun (WGS) entry which is preliminary data.</text>
</comment>
<dbReference type="PIRSF" id="PIRSF038958">
    <property type="entry name" value="PG_synth_SpoVB"/>
    <property type="match status" value="1"/>
</dbReference>
<feature type="transmembrane region" description="Helical" evidence="6">
    <location>
        <begin position="287"/>
        <end position="307"/>
    </location>
</feature>
<evidence type="ECO:0000256" key="1">
    <source>
        <dbReference type="ARBA" id="ARBA00004651"/>
    </source>
</evidence>
<feature type="transmembrane region" description="Helical" evidence="6">
    <location>
        <begin position="122"/>
        <end position="145"/>
    </location>
</feature>
<name>A0A9D1IYW4_9FIRM</name>
<feature type="transmembrane region" description="Helical" evidence="6">
    <location>
        <begin position="50"/>
        <end position="69"/>
    </location>
</feature>
<accession>A0A9D1IYW4</accession>
<reference evidence="7" key="2">
    <citation type="journal article" date="2021" name="PeerJ">
        <title>Extensive microbial diversity within the chicken gut microbiome revealed by metagenomics and culture.</title>
        <authorList>
            <person name="Gilroy R."/>
            <person name="Ravi A."/>
            <person name="Getino M."/>
            <person name="Pursley I."/>
            <person name="Horton D.L."/>
            <person name="Alikhan N.F."/>
            <person name="Baker D."/>
            <person name="Gharbi K."/>
            <person name="Hall N."/>
            <person name="Watson M."/>
            <person name="Adriaenssens E.M."/>
            <person name="Foster-Nyarko E."/>
            <person name="Jarju S."/>
            <person name="Secka A."/>
            <person name="Antonio M."/>
            <person name="Oren A."/>
            <person name="Chaudhuri R.R."/>
            <person name="La Ragione R."/>
            <person name="Hildebrand F."/>
            <person name="Pallen M.J."/>
        </authorList>
    </citation>
    <scope>NUCLEOTIDE SEQUENCE</scope>
    <source>
        <strain evidence="7">ChiGjej3B3-7149</strain>
    </source>
</reference>
<comment type="subcellular location">
    <subcellularLocation>
        <location evidence="1">Cell membrane</location>
        <topology evidence="1">Multi-pass membrane protein</topology>
    </subcellularLocation>
</comment>